<feature type="compositionally biased region" description="Pro residues" evidence="1">
    <location>
        <begin position="33"/>
        <end position="43"/>
    </location>
</feature>
<keyword evidence="3" id="KW-1185">Reference proteome</keyword>
<accession>A0AAV9ZE94</accession>
<evidence type="ECO:0000313" key="2">
    <source>
        <dbReference type="EMBL" id="KAK6980665.1"/>
    </source>
</evidence>
<protein>
    <submittedName>
        <fullName evidence="2">Uncharacterized protein</fullName>
    </submittedName>
</protein>
<comment type="caution">
    <text evidence="2">The sequence shown here is derived from an EMBL/GenBank/DDBJ whole genome shotgun (WGS) entry which is preliminary data.</text>
</comment>
<evidence type="ECO:0000256" key="1">
    <source>
        <dbReference type="SAM" id="MobiDB-lite"/>
    </source>
</evidence>
<feature type="compositionally biased region" description="Basic residues" evidence="1">
    <location>
        <begin position="63"/>
        <end position="79"/>
    </location>
</feature>
<name>A0AAV9ZE94_9AGAR</name>
<sequence length="207" mass="22578">MSEIAPSTSTPARLRRKGITASHVQPRSTHRTPPGPAHPPLRPISPLRVGHKRHRSPSPGPRPAKRPKAQATTSRRKLARISPPPSNPPPLKATRAATAGVRRTGSEVKKVLVMGWLQDYYAPVRAQLAVDEGGFTTLSEHKLVLGGVGLEQGRTIEKFCAKPNGYHWVPLLWDTPLVVDGGSPILLRCSGVQHLQNFDAYLAHLRV</sequence>
<feature type="compositionally biased region" description="Pro residues" evidence="1">
    <location>
        <begin position="82"/>
        <end position="91"/>
    </location>
</feature>
<feature type="compositionally biased region" description="Polar residues" evidence="1">
    <location>
        <begin position="1"/>
        <end position="11"/>
    </location>
</feature>
<dbReference type="EMBL" id="JAWWNJ010000157">
    <property type="protein sequence ID" value="KAK6980665.1"/>
    <property type="molecule type" value="Genomic_DNA"/>
</dbReference>
<gene>
    <name evidence="2" type="ORF">R3P38DRAFT_2808921</name>
</gene>
<evidence type="ECO:0000313" key="3">
    <source>
        <dbReference type="Proteomes" id="UP001362999"/>
    </source>
</evidence>
<proteinExistence type="predicted"/>
<feature type="region of interest" description="Disordered" evidence="1">
    <location>
        <begin position="1"/>
        <end position="101"/>
    </location>
</feature>
<dbReference type="Proteomes" id="UP001362999">
    <property type="component" value="Unassembled WGS sequence"/>
</dbReference>
<dbReference type="AlphaFoldDB" id="A0AAV9ZE94"/>
<organism evidence="2 3">
    <name type="scientific">Favolaschia claudopus</name>
    <dbReference type="NCBI Taxonomy" id="2862362"/>
    <lineage>
        <taxon>Eukaryota</taxon>
        <taxon>Fungi</taxon>
        <taxon>Dikarya</taxon>
        <taxon>Basidiomycota</taxon>
        <taxon>Agaricomycotina</taxon>
        <taxon>Agaricomycetes</taxon>
        <taxon>Agaricomycetidae</taxon>
        <taxon>Agaricales</taxon>
        <taxon>Marasmiineae</taxon>
        <taxon>Mycenaceae</taxon>
        <taxon>Favolaschia</taxon>
    </lineage>
</organism>
<reference evidence="2 3" key="1">
    <citation type="journal article" date="2024" name="J Genomics">
        <title>Draft genome sequencing and assembly of Favolaschia claudopus CIRM-BRFM 2984 isolated from oak limbs.</title>
        <authorList>
            <person name="Navarro D."/>
            <person name="Drula E."/>
            <person name="Chaduli D."/>
            <person name="Cazenave R."/>
            <person name="Ahrendt S."/>
            <person name="Wang J."/>
            <person name="Lipzen A."/>
            <person name="Daum C."/>
            <person name="Barry K."/>
            <person name="Grigoriev I.V."/>
            <person name="Favel A."/>
            <person name="Rosso M.N."/>
            <person name="Martin F."/>
        </authorList>
    </citation>
    <scope>NUCLEOTIDE SEQUENCE [LARGE SCALE GENOMIC DNA]</scope>
    <source>
        <strain evidence="2 3">CIRM-BRFM 2984</strain>
    </source>
</reference>